<dbReference type="AlphaFoldDB" id="A0A3A9VRT4"/>
<evidence type="ECO:0000259" key="2">
    <source>
        <dbReference type="Pfam" id="PF04149"/>
    </source>
</evidence>
<evidence type="ECO:0000313" key="5">
    <source>
        <dbReference type="Proteomes" id="UP000268652"/>
    </source>
</evidence>
<sequence>MTTPDPHHHAWRKSSYSSGNGGSCLETRPERHHGIAVRDSKEHGAGPILTISHDAWRAFIDMATS</sequence>
<organism evidence="3 6">
    <name type="scientific">Streptomyces radicis</name>
    <dbReference type="NCBI Taxonomy" id="1750517"/>
    <lineage>
        <taxon>Bacteria</taxon>
        <taxon>Bacillati</taxon>
        <taxon>Actinomycetota</taxon>
        <taxon>Actinomycetes</taxon>
        <taxon>Kitasatosporales</taxon>
        <taxon>Streptomycetaceae</taxon>
        <taxon>Streptomyces</taxon>
    </lineage>
</organism>
<feature type="region of interest" description="Disordered" evidence="1">
    <location>
        <begin position="1"/>
        <end position="47"/>
    </location>
</feature>
<dbReference type="EMBL" id="RBDY01000043">
    <property type="protein sequence ID" value="RKN13848.1"/>
    <property type="molecule type" value="Genomic_DNA"/>
</dbReference>
<dbReference type="Pfam" id="PF04149">
    <property type="entry name" value="DUF397"/>
    <property type="match status" value="1"/>
</dbReference>
<gene>
    <name evidence="4" type="ORF">D7318_30330</name>
    <name evidence="3" type="ORF">D7319_30760</name>
</gene>
<evidence type="ECO:0000313" key="3">
    <source>
        <dbReference type="EMBL" id="RKN03781.1"/>
    </source>
</evidence>
<dbReference type="EMBL" id="RBDX01000044">
    <property type="protein sequence ID" value="RKN03781.1"/>
    <property type="molecule type" value="Genomic_DNA"/>
</dbReference>
<protein>
    <submittedName>
        <fullName evidence="3">DUF397 domain-containing protein</fullName>
    </submittedName>
</protein>
<dbReference type="OrthoDB" id="4323652at2"/>
<dbReference type="InterPro" id="IPR007278">
    <property type="entry name" value="DUF397"/>
</dbReference>
<evidence type="ECO:0000256" key="1">
    <source>
        <dbReference type="SAM" id="MobiDB-lite"/>
    </source>
</evidence>
<keyword evidence="5" id="KW-1185">Reference proteome</keyword>
<feature type="compositionally biased region" description="Basic and acidic residues" evidence="1">
    <location>
        <begin position="27"/>
        <end position="44"/>
    </location>
</feature>
<reference evidence="5 6" key="1">
    <citation type="submission" date="2018-09" db="EMBL/GenBank/DDBJ databases">
        <title>Streptomyces sp. nov. DS1-2, an endophytic actinomycete isolated from roots of Dendrobium scabrilingue.</title>
        <authorList>
            <person name="Kuncharoen N."/>
            <person name="Kudo T."/>
            <person name="Ohkuma M."/>
            <person name="Yuki M."/>
            <person name="Tanasupawat S."/>
        </authorList>
    </citation>
    <scope>NUCLEOTIDE SEQUENCE [LARGE SCALE GENOMIC DNA]</scope>
    <source>
        <strain evidence="3 6">AZ1-7</strain>
        <strain evidence="4 5">DS1-2</strain>
    </source>
</reference>
<name>A0A3A9VRT4_9ACTN</name>
<comment type="caution">
    <text evidence="3">The sequence shown here is derived from an EMBL/GenBank/DDBJ whole genome shotgun (WGS) entry which is preliminary data.</text>
</comment>
<accession>A0A3A9VRT4</accession>
<feature type="domain" description="DUF397" evidence="2">
    <location>
        <begin position="10"/>
        <end position="63"/>
    </location>
</feature>
<dbReference type="Proteomes" id="UP000275024">
    <property type="component" value="Unassembled WGS sequence"/>
</dbReference>
<evidence type="ECO:0000313" key="6">
    <source>
        <dbReference type="Proteomes" id="UP000275024"/>
    </source>
</evidence>
<dbReference type="RefSeq" id="WP_120700461.1">
    <property type="nucleotide sequence ID" value="NZ_RBDX01000044.1"/>
</dbReference>
<dbReference type="Proteomes" id="UP000268652">
    <property type="component" value="Unassembled WGS sequence"/>
</dbReference>
<proteinExistence type="predicted"/>
<evidence type="ECO:0000313" key="4">
    <source>
        <dbReference type="EMBL" id="RKN13848.1"/>
    </source>
</evidence>